<accession>A0A7M7HNA7</accession>
<dbReference type="GeneID" id="105440874"/>
<evidence type="ECO:0000256" key="8">
    <source>
        <dbReference type="SAM" id="Phobius"/>
    </source>
</evidence>
<keyword evidence="5" id="KW-0256">Endoplasmic reticulum</keyword>
<proteinExistence type="inferred from homology"/>
<dbReference type="PANTHER" id="PTHR20583">
    <property type="entry name" value="TRIPLE QXXK/R MOTIF-CONTAINING PROTEIN"/>
    <property type="match status" value="1"/>
</dbReference>
<dbReference type="OrthoDB" id="10049402at2759"/>
<dbReference type="KEGG" id="spu:105440874"/>
<organism evidence="9 10">
    <name type="scientific">Strongylocentrotus purpuratus</name>
    <name type="common">Purple sea urchin</name>
    <dbReference type="NCBI Taxonomy" id="7668"/>
    <lineage>
        <taxon>Eukaryota</taxon>
        <taxon>Metazoa</taxon>
        <taxon>Echinodermata</taxon>
        <taxon>Eleutherozoa</taxon>
        <taxon>Echinozoa</taxon>
        <taxon>Echinoidea</taxon>
        <taxon>Euechinoidea</taxon>
        <taxon>Echinacea</taxon>
        <taxon>Camarodonta</taxon>
        <taxon>Echinidea</taxon>
        <taxon>Strongylocentrotidae</taxon>
        <taxon>Strongylocentrotus</taxon>
    </lineage>
</organism>
<evidence type="ECO:0000313" key="10">
    <source>
        <dbReference type="Proteomes" id="UP000007110"/>
    </source>
</evidence>
<dbReference type="InterPro" id="IPR024842">
    <property type="entry name" value="TRIQK"/>
</dbReference>
<protein>
    <recommendedName>
        <fullName evidence="3">Triple QxxK/R motif-containing protein</fullName>
    </recommendedName>
</protein>
<evidence type="ECO:0000256" key="6">
    <source>
        <dbReference type="ARBA" id="ARBA00022989"/>
    </source>
</evidence>
<evidence type="ECO:0000256" key="3">
    <source>
        <dbReference type="ARBA" id="ARBA00014257"/>
    </source>
</evidence>
<dbReference type="GO" id="GO:0005789">
    <property type="term" value="C:endoplasmic reticulum membrane"/>
    <property type="evidence" value="ECO:0007669"/>
    <property type="project" value="UniProtKB-SubCell"/>
</dbReference>
<dbReference type="InParanoid" id="A0A7M7HNA7"/>
<dbReference type="FunCoup" id="A0A7M7HNA7">
    <property type="interactions" value="287"/>
</dbReference>
<dbReference type="AlphaFoldDB" id="A0A7M7HNA7"/>
<dbReference type="RefSeq" id="XP_011669757.1">
    <property type="nucleotide sequence ID" value="XM_011671455.2"/>
</dbReference>
<dbReference type="PANTHER" id="PTHR20583:SF1">
    <property type="entry name" value="TRIPLE QXXK_R MOTIF-CONTAINING PROTEIN"/>
    <property type="match status" value="1"/>
</dbReference>
<dbReference type="EnsemblMetazoa" id="XM_011671455">
    <property type="protein sequence ID" value="XP_011669757"/>
    <property type="gene ID" value="LOC105440874"/>
</dbReference>
<evidence type="ECO:0000256" key="1">
    <source>
        <dbReference type="ARBA" id="ARBA00004389"/>
    </source>
</evidence>
<keyword evidence="7 8" id="KW-0472">Membrane</keyword>
<evidence type="ECO:0000256" key="7">
    <source>
        <dbReference type="ARBA" id="ARBA00023136"/>
    </source>
</evidence>
<name>A0A7M7HNA7_STRPU</name>
<keyword evidence="4 8" id="KW-0812">Transmembrane</keyword>
<evidence type="ECO:0000256" key="5">
    <source>
        <dbReference type="ARBA" id="ARBA00022824"/>
    </source>
</evidence>
<evidence type="ECO:0000256" key="4">
    <source>
        <dbReference type="ARBA" id="ARBA00022692"/>
    </source>
</evidence>
<comment type="similarity">
    <text evidence="2">Belongs to the TRIQK family.</text>
</comment>
<sequence length="78" mass="9246">MGKKDAAQRTHLSVDQYRKNIGKHEQKRTKKDVNRMKNEAQIRKEGFRFQETFLVILSLLAAVMLIYALFYFQITPKD</sequence>
<evidence type="ECO:0000313" key="9">
    <source>
        <dbReference type="EnsemblMetazoa" id="XP_011669757"/>
    </source>
</evidence>
<keyword evidence="10" id="KW-1185">Reference proteome</keyword>
<reference evidence="9" key="2">
    <citation type="submission" date="2021-01" db="UniProtKB">
        <authorList>
            <consortium name="EnsemblMetazoa"/>
        </authorList>
    </citation>
    <scope>IDENTIFICATION</scope>
</reference>
<comment type="subcellular location">
    <subcellularLocation>
        <location evidence="1">Endoplasmic reticulum membrane</location>
        <topology evidence="1">Single-pass membrane protein</topology>
    </subcellularLocation>
</comment>
<feature type="transmembrane region" description="Helical" evidence="8">
    <location>
        <begin position="53"/>
        <end position="74"/>
    </location>
</feature>
<keyword evidence="6 8" id="KW-1133">Transmembrane helix</keyword>
<dbReference type="Proteomes" id="UP000007110">
    <property type="component" value="Unassembled WGS sequence"/>
</dbReference>
<dbReference type="Pfam" id="PF15168">
    <property type="entry name" value="TRIQK"/>
    <property type="match status" value="1"/>
</dbReference>
<evidence type="ECO:0000256" key="2">
    <source>
        <dbReference type="ARBA" id="ARBA00007709"/>
    </source>
</evidence>
<reference evidence="10" key="1">
    <citation type="submission" date="2015-02" db="EMBL/GenBank/DDBJ databases">
        <title>Genome sequencing for Strongylocentrotus purpuratus.</title>
        <authorList>
            <person name="Murali S."/>
            <person name="Liu Y."/>
            <person name="Vee V."/>
            <person name="English A."/>
            <person name="Wang M."/>
            <person name="Skinner E."/>
            <person name="Han Y."/>
            <person name="Muzny D.M."/>
            <person name="Worley K.C."/>
            <person name="Gibbs R.A."/>
        </authorList>
    </citation>
    <scope>NUCLEOTIDE SEQUENCE</scope>
</reference>